<proteinExistence type="predicted"/>
<dbReference type="RefSeq" id="WP_281874426.1">
    <property type="nucleotide sequence ID" value="NZ_BSBO01000073.1"/>
</dbReference>
<keyword evidence="2" id="KW-1185">Reference proteome</keyword>
<evidence type="ECO:0000313" key="2">
    <source>
        <dbReference type="Proteomes" id="UP001145145"/>
    </source>
</evidence>
<reference evidence="1 2" key="1">
    <citation type="journal article" date="2023" name="Int. J. Syst. Evol. Microbiol.">
        <title>Sellimonas catena sp. nov., isolated from human faeces.</title>
        <authorList>
            <person name="Hisatomi A."/>
            <person name="Ohkuma M."/>
            <person name="Sakamoto M."/>
        </authorList>
    </citation>
    <scope>NUCLEOTIDE SEQUENCE [LARGE SCALE GENOMIC DNA]</scope>
    <source>
        <strain evidence="1 2">12EGH17</strain>
    </source>
</reference>
<sequence length="61" mass="7200">MNKIFRLEAYHWDKDYWSVIGIFMTRDLAQQGKELVEKENANVSCSIFESEVINTPFDITK</sequence>
<protein>
    <submittedName>
        <fullName evidence="1">Uncharacterized protein</fullName>
    </submittedName>
</protein>
<name>A0A9W6FDU2_9FIRM</name>
<comment type="caution">
    <text evidence="1">The sequence shown here is derived from an EMBL/GenBank/DDBJ whole genome shotgun (WGS) entry which is preliminary data.</text>
</comment>
<dbReference type="Proteomes" id="UP001145145">
    <property type="component" value="Unassembled WGS sequence"/>
</dbReference>
<dbReference type="AlphaFoldDB" id="A0A9W6FDU2"/>
<gene>
    <name evidence="1" type="ORF">Selli1_35260</name>
</gene>
<accession>A0A9W6FDU2</accession>
<dbReference type="EMBL" id="BSBO01000073">
    <property type="protein sequence ID" value="GLG06352.1"/>
    <property type="molecule type" value="Genomic_DNA"/>
</dbReference>
<organism evidence="1 2">
    <name type="scientific">Sellimonas catena</name>
    <dbReference type="NCBI Taxonomy" id="2994035"/>
    <lineage>
        <taxon>Bacteria</taxon>
        <taxon>Bacillati</taxon>
        <taxon>Bacillota</taxon>
        <taxon>Clostridia</taxon>
        <taxon>Lachnospirales</taxon>
        <taxon>Lachnospiraceae</taxon>
        <taxon>Sellimonas</taxon>
    </lineage>
</organism>
<evidence type="ECO:0000313" key="1">
    <source>
        <dbReference type="EMBL" id="GLG06352.1"/>
    </source>
</evidence>